<dbReference type="SUPFAM" id="SSF52058">
    <property type="entry name" value="L domain-like"/>
    <property type="match status" value="1"/>
</dbReference>
<protein>
    <recommendedName>
        <fullName evidence="6">Ig-like domain-containing protein</fullName>
    </recommendedName>
</protein>
<proteinExistence type="predicted"/>
<evidence type="ECO:0000259" key="6">
    <source>
        <dbReference type="PROSITE" id="PS50835"/>
    </source>
</evidence>
<evidence type="ECO:0000256" key="2">
    <source>
        <dbReference type="ARBA" id="ARBA00022614"/>
    </source>
</evidence>
<evidence type="ECO:0000256" key="5">
    <source>
        <dbReference type="ARBA" id="ARBA00023157"/>
    </source>
</evidence>
<dbReference type="InterPro" id="IPR003599">
    <property type="entry name" value="Ig_sub"/>
</dbReference>
<name>A0A9Q0RN35_BLOTA</name>
<evidence type="ECO:0000313" key="7">
    <source>
        <dbReference type="EMBL" id="KAJ6220341.1"/>
    </source>
</evidence>
<dbReference type="SMART" id="SM00409">
    <property type="entry name" value="IG"/>
    <property type="match status" value="1"/>
</dbReference>
<dbReference type="InterPro" id="IPR037120">
    <property type="entry name" value="Haem_peroxidase_sf_animal"/>
</dbReference>
<dbReference type="GO" id="GO:0005615">
    <property type="term" value="C:extracellular space"/>
    <property type="evidence" value="ECO:0007669"/>
    <property type="project" value="TreeGrafter"/>
</dbReference>
<comment type="caution">
    <text evidence="7">The sequence shown here is derived from an EMBL/GenBank/DDBJ whole genome shotgun (WGS) entry which is preliminary data.</text>
</comment>
<reference evidence="7" key="1">
    <citation type="submission" date="2022-12" db="EMBL/GenBank/DDBJ databases">
        <title>Genome assemblies of Blomia tropicalis.</title>
        <authorList>
            <person name="Cui Y."/>
        </authorList>
    </citation>
    <scope>NUCLEOTIDE SEQUENCE</scope>
    <source>
        <tissue evidence="7">Adult mites</tissue>
    </source>
</reference>
<keyword evidence="8" id="KW-1185">Reference proteome</keyword>
<dbReference type="PROSITE" id="PS51450">
    <property type="entry name" value="LRR"/>
    <property type="match status" value="1"/>
</dbReference>
<dbReference type="InterPro" id="IPR010255">
    <property type="entry name" value="Haem_peroxidase_sf"/>
</dbReference>
<sequence length="584" mass="67120">MPFRLSNDINRQMKLQILFAFIFWLTIVFVFGTRFECTDHNYNCTICNDEVIICVRNGFQRMFIFSPFLLQLNLSYNVISQLKSISFNNLPLLQNLDLSHNRVSKLYDRTFAGLGSLRLLNLAHNKISYIQKDSFKNLHELQVLQLEGNPLSFLNGDVFYDLHSLNQLHVIETKTLEDDRALLCTCKHIKKLWNVVDGFAFCKTNGTIKSTNIENCSLIGHQLIDEMSKDIKLKEEQIEPDEPNLNHNYDNFLKLNEAKSPPMLIKVPEMLVRVHSGDSLTWKCEVSGNPLPFLKWVKDGRTLTYNGTLHLYGIMPNDEGTYECVASNELGVAAKQVILYVIGGIVLDSWSKEVTDKFRTMSNESIINGNNYVANYLRNVTHLVETVRLLLRTSDGGTNFSATVGDVQSDWLTPVQQMIMVNYTSCVGGSQVQVLDCRQYSQYRSVTGICNNRLHPNWGSQMIPFVRWLPSRYEDKLIKPVGWFSTRLYNDHRLPNARMITKHLLSTDRLTPDPQHNHMLMQFGQFLDHDLTFTASARSWNILENNVIDCRKTCHHHVEPCFSVERHSTNCIEVIRSAECVVPV</sequence>
<dbReference type="AlphaFoldDB" id="A0A9Q0RN35"/>
<evidence type="ECO:0000256" key="3">
    <source>
        <dbReference type="ARBA" id="ARBA00022729"/>
    </source>
</evidence>
<dbReference type="EMBL" id="JAPWDV010000002">
    <property type="protein sequence ID" value="KAJ6220341.1"/>
    <property type="molecule type" value="Genomic_DNA"/>
</dbReference>
<organism evidence="7 8">
    <name type="scientific">Blomia tropicalis</name>
    <name type="common">Mite</name>
    <dbReference type="NCBI Taxonomy" id="40697"/>
    <lineage>
        <taxon>Eukaryota</taxon>
        <taxon>Metazoa</taxon>
        <taxon>Ecdysozoa</taxon>
        <taxon>Arthropoda</taxon>
        <taxon>Chelicerata</taxon>
        <taxon>Arachnida</taxon>
        <taxon>Acari</taxon>
        <taxon>Acariformes</taxon>
        <taxon>Sarcoptiformes</taxon>
        <taxon>Astigmata</taxon>
        <taxon>Glycyphagoidea</taxon>
        <taxon>Echimyopodidae</taxon>
        <taxon>Blomia</taxon>
    </lineage>
</organism>
<dbReference type="Pfam" id="PF03098">
    <property type="entry name" value="An_peroxidase"/>
    <property type="match status" value="1"/>
</dbReference>
<dbReference type="InterPro" id="IPR003598">
    <property type="entry name" value="Ig_sub2"/>
</dbReference>
<accession>A0A9Q0RN35</accession>
<dbReference type="Pfam" id="PF13927">
    <property type="entry name" value="Ig_3"/>
    <property type="match status" value="1"/>
</dbReference>
<gene>
    <name evidence="7" type="ORF">RDWZM_006153</name>
</gene>
<dbReference type="Proteomes" id="UP001142055">
    <property type="component" value="Chromosome 2"/>
</dbReference>
<dbReference type="Pfam" id="PF13855">
    <property type="entry name" value="LRR_8"/>
    <property type="match status" value="1"/>
</dbReference>
<dbReference type="PANTHER" id="PTHR11475">
    <property type="entry name" value="OXIDASE/PEROXIDASE"/>
    <property type="match status" value="1"/>
</dbReference>
<evidence type="ECO:0000256" key="1">
    <source>
        <dbReference type="ARBA" id="ARBA00022559"/>
    </source>
</evidence>
<keyword evidence="4" id="KW-0677">Repeat</keyword>
<dbReference type="Gene3D" id="2.60.40.10">
    <property type="entry name" value="Immunoglobulins"/>
    <property type="match status" value="1"/>
</dbReference>
<keyword evidence="2" id="KW-0433">Leucine-rich repeat</keyword>
<keyword evidence="1" id="KW-0560">Oxidoreductase</keyword>
<dbReference type="InterPro" id="IPR003591">
    <property type="entry name" value="Leu-rich_rpt_typical-subtyp"/>
</dbReference>
<evidence type="ECO:0000256" key="4">
    <source>
        <dbReference type="ARBA" id="ARBA00022737"/>
    </source>
</evidence>
<keyword evidence="3" id="KW-0732">Signal</keyword>
<dbReference type="InterPro" id="IPR036179">
    <property type="entry name" value="Ig-like_dom_sf"/>
</dbReference>
<dbReference type="Gene3D" id="3.80.10.10">
    <property type="entry name" value="Ribonuclease Inhibitor"/>
    <property type="match status" value="1"/>
</dbReference>
<dbReference type="InterPro" id="IPR001611">
    <property type="entry name" value="Leu-rich_rpt"/>
</dbReference>
<dbReference type="GO" id="GO:0006979">
    <property type="term" value="P:response to oxidative stress"/>
    <property type="evidence" value="ECO:0007669"/>
    <property type="project" value="InterPro"/>
</dbReference>
<dbReference type="SUPFAM" id="SSF48113">
    <property type="entry name" value="Heme-dependent peroxidases"/>
    <property type="match status" value="1"/>
</dbReference>
<keyword evidence="5" id="KW-1015">Disulfide bond</keyword>
<dbReference type="InterPro" id="IPR019791">
    <property type="entry name" value="Haem_peroxidase_animal"/>
</dbReference>
<dbReference type="Gene3D" id="1.10.640.10">
    <property type="entry name" value="Haem peroxidase domain superfamily, animal type"/>
    <property type="match status" value="1"/>
</dbReference>
<dbReference type="GO" id="GO:0004601">
    <property type="term" value="F:peroxidase activity"/>
    <property type="evidence" value="ECO:0007669"/>
    <property type="project" value="UniProtKB-KW"/>
</dbReference>
<dbReference type="InterPro" id="IPR032675">
    <property type="entry name" value="LRR_dom_sf"/>
</dbReference>
<dbReference type="InterPro" id="IPR007110">
    <property type="entry name" value="Ig-like_dom"/>
</dbReference>
<dbReference type="PROSITE" id="PS50835">
    <property type="entry name" value="IG_LIKE"/>
    <property type="match status" value="1"/>
</dbReference>
<dbReference type="PANTHER" id="PTHR11475:SF121">
    <property type="entry name" value="THYROID PEROXIDASE-LIKE"/>
    <property type="match status" value="1"/>
</dbReference>
<dbReference type="GO" id="GO:0020037">
    <property type="term" value="F:heme binding"/>
    <property type="evidence" value="ECO:0007669"/>
    <property type="project" value="InterPro"/>
</dbReference>
<dbReference type="InterPro" id="IPR013783">
    <property type="entry name" value="Ig-like_fold"/>
</dbReference>
<keyword evidence="1" id="KW-0575">Peroxidase</keyword>
<dbReference type="SUPFAM" id="SSF48726">
    <property type="entry name" value="Immunoglobulin"/>
    <property type="match status" value="1"/>
</dbReference>
<dbReference type="SMART" id="SM00369">
    <property type="entry name" value="LRR_TYP"/>
    <property type="match status" value="4"/>
</dbReference>
<dbReference type="SMART" id="SM00408">
    <property type="entry name" value="IGc2"/>
    <property type="match status" value="1"/>
</dbReference>
<dbReference type="PROSITE" id="PS50292">
    <property type="entry name" value="PEROXIDASE_3"/>
    <property type="match status" value="1"/>
</dbReference>
<feature type="domain" description="Ig-like" evidence="6">
    <location>
        <begin position="262"/>
        <end position="340"/>
    </location>
</feature>
<evidence type="ECO:0000313" key="8">
    <source>
        <dbReference type="Proteomes" id="UP001142055"/>
    </source>
</evidence>